<evidence type="ECO:0000313" key="3">
    <source>
        <dbReference type="EMBL" id="KKU21448.1"/>
    </source>
</evidence>
<keyword evidence="1" id="KW-1133">Transmembrane helix</keyword>
<dbReference type="Proteomes" id="UP000034107">
    <property type="component" value="Unassembled WGS sequence"/>
</dbReference>
<name>A0A0G1QUG7_9BACT</name>
<evidence type="ECO:0000259" key="2">
    <source>
        <dbReference type="Pfam" id="PF00932"/>
    </source>
</evidence>
<keyword evidence="1" id="KW-0812">Transmembrane</keyword>
<organism evidence="3 4">
    <name type="scientific">Candidatus Nomurabacteria bacterium GW2011_GWA1_46_11</name>
    <dbReference type="NCBI Taxonomy" id="1618732"/>
    <lineage>
        <taxon>Bacteria</taxon>
        <taxon>Candidatus Nomuraibacteriota</taxon>
    </lineage>
</organism>
<dbReference type="InterPro" id="IPR036415">
    <property type="entry name" value="Lamin_tail_dom_sf"/>
</dbReference>
<feature type="transmembrane region" description="Helical" evidence="1">
    <location>
        <begin position="134"/>
        <end position="155"/>
    </location>
</feature>
<comment type="caution">
    <text evidence="3">The sequence shown here is derived from an EMBL/GenBank/DDBJ whole genome shotgun (WGS) entry which is preliminary data.</text>
</comment>
<dbReference type="SUPFAM" id="SSF74853">
    <property type="entry name" value="Lamin A/C globular tail domain"/>
    <property type="match status" value="1"/>
</dbReference>
<dbReference type="AlphaFoldDB" id="A0A0G1QUG7"/>
<reference evidence="3 4" key="1">
    <citation type="journal article" date="2015" name="Nature">
        <title>rRNA introns, odd ribosomes, and small enigmatic genomes across a large radiation of phyla.</title>
        <authorList>
            <person name="Brown C.T."/>
            <person name="Hug L.A."/>
            <person name="Thomas B.C."/>
            <person name="Sharon I."/>
            <person name="Castelle C.J."/>
            <person name="Singh A."/>
            <person name="Wilkins M.J."/>
            <person name="Williams K.H."/>
            <person name="Banfield J.F."/>
        </authorList>
    </citation>
    <scope>NUCLEOTIDE SEQUENCE [LARGE SCALE GENOMIC DNA]</scope>
</reference>
<protein>
    <recommendedName>
        <fullName evidence="2">LTD domain-containing protein</fullName>
    </recommendedName>
</protein>
<feature type="domain" description="LTD" evidence="2">
    <location>
        <begin position="2"/>
        <end position="94"/>
    </location>
</feature>
<dbReference type="EMBL" id="LCLS01000017">
    <property type="protein sequence ID" value="KKU21448.1"/>
    <property type="molecule type" value="Genomic_DNA"/>
</dbReference>
<evidence type="ECO:0000256" key="1">
    <source>
        <dbReference type="SAM" id="Phobius"/>
    </source>
</evidence>
<gene>
    <name evidence="3" type="ORF">UX31_C0017G0032</name>
</gene>
<dbReference type="Pfam" id="PF00932">
    <property type="entry name" value="LTD"/>
    <property type="match status" value="1"/>
</dbReference>
<sequence length="160" mass="17153">MIFIKELLPNPSGDDTQNEWIRLINTGESDFIPSGLSLIDAGGKTFSLNSISAISPGETIELKRTLTGIALNNDGDIVSLKNQQGETLDQLSYASGVVEGEIVTAESFIEEPPSRDSLGASALGFGRIDYQPTLMPILVGILIAIVSGAIVWFMVKRDNL</sequence>
<proteinExistence type="predicted"/>
<accession>A0A0G1QUG7</accession>
<evidence type="ECO:0000313" key="4">
    <source>
        <dbReference type="Proteomes" id="UP000034107"/>
    </source>
</evidence>
<dbReference type="InterPro" id="IPR001322">
    <property type="entry name" value="Lamin_tail_dom"/>
</dbReference>
<keyword evidence="1" id="KW-0472">Membrane</keyword>